<dbReference type="EMBL" id="SGBD01000005">
    <property type="protein sequence ID" value="RZD13977.1"/>
    <property type="molecule type" value="Genomic_DNA"/>
</dbReference>
<evidence type="ECO:0000256" key="11">
    <source>
        <dbReference type="RuleBase" id="RU003369"/>
    </source>
</evidence>
<feature type="binding site" evidence="10">
    <location>
        <begin position="7"/>
        <end position="12"/>
    </location>
    <ligand>
        <name>NAD(+)</name>
        <dbReference type="ChEBI" id="CHEBI:57540"/>
    </ligand>
</feature>
<feature type="binding site" evidence="10">
    <location>
        <position position="32"/>
    </location>
    <ligand>
        <name>NAD(+)</name>
        <dbReference type="ChEBI" id="CHEBI:57540"/>
    </ligand>
</feature>
<evidence type="ECO:0000256" key="2">
    <source>
        <dbReference type="ARBA" id="ARBA00006054"/>
    </source>
</evidence>
<dbReference type="PANTHER" id="PTHR43128">
    <property type="entry name" value="L-2-HYDROXYCARBOXYLATE DEHYDROGENASE (NAD(P)(+))"/>
    <property type="match status" value="1"/>
</dbReference>
<dbReference type="Pfam" id="PF02866">
    <property type="entry name" value="Ldh_1_C"/>
    <property type="match status" value="1"/>
</dbReference>
<keyword evidence="5 10" id="KW-0520">NAD</keyword>
<evidence type="ECO:0000313" key="15">
    <source>
        <dbReference type="Proteomes" id="UP000320813"/>
    </source>
</evidence>
<accession>A0A519B9M4</accession>
<organism evidence="14 15">
    <name type="scientific">Candidatus Acidulodesulfobacterium ferriphilum</name>
    <dbReference type="NCBI Taxonomy" id="2597223"/>
    <lineage>
        <taxon>Bacteria</taxon>
        <taxon>Deltaproteobacteria</taxon>
        <taxon>Candidatus Acidulodesulfobacterales</taxon>
        <taxon>Candidatus Acidulodesulfobacterium</taxon>
    </lineage>
</organism>
<evidence type="ECO:0000259" key="13">
    <source>
        <dbReference type="Pfam" id="PF02866"/>
    </source>
</evidence>
<dbReference type="InterPro" id="IPR018177">
    <property type="entry name" value="L-lactate_DH_AS"/>
</dbReference>
<evidence type="ECO:0000256" key="6">
    <source>
        <dbReference type="ARBA" id="ARBA00049258"/>
    </source>
</evidence>
<dbReference type="Gene3D" id="3.40.50.720">
    <property type="entry name" value="NAD(P)-binding Rossmann-like Domain"/>
    <property type="match status" value="1"/>
</dbReference>
<dbReference type="GO" id="GO:0005737">
    <property type="term" value="C:cytoplasm"/>
    <property type="evidence" value="ECO:0007669"/>
    <property type="project" value="UniProtKB-UniRule"/>
</dbReference>
<evidence type="ECO:0000256" key="3">
    <source>
        <dbReference type="ARBA" id="ARBA00012967"/>
    </source>
</evidence>
<dbReference type="GO" id="GO:0006096">
    <property type="term" value="P:glycolytic process"/>
    <property type="evidence" value="ECO:0007669"/>
    <property type="project" value="UniProtKB-UniRule"/>
</dbReference>
<dbReference type="NCBIfam" id="TIGR01771">
    <property type="entry name" value="L-LDH-NAD"/>
    <property type="match status" value="1"/>
</dbReference>
<reference evidence="14 15" key="1">
    <citation type="submission" date="2019-01" db="EMBL/GenBank/DDBJ databases">
        <title>Insights into ecological role of a new deltaproteobacterial order Candidatus Sinidesulfobacterales (Sva0485) by metagenomics and metatranscriptomics.</title>
        <authorList>
            <person name="Tan S."/>
            <person name="Liu J."/>
            <person name="Fang Y."/>
            <person name="Hedlund B.P."/>
            <person name="Lian Z.H."/>
            <person name="Huang L.Y."/>
            <person name="Li J.T."/>
            <person name="Huang L.N."/>
            <person name="Li W.J."/>
            <person name="Jiang H.C."/>
            <person name="Dong H.L."/>
            <person name="Shu W.S."/>
        </authorList>
    </citation>
    <scope>NUCLEOTIDE SEQUENCE [LARGE SCALE GENOMIC DNA]</scope>
    <source>
        <strain evidence="14">AP3</strain>
    </source>
</reference>
<dbReference type="InterPro" id="IPR001236">
    <property type="entry name" value="Lactate/malate_DH_N"/>
</dbReference>
<gene>
    <name evidence="14" type="ORF">EVJ47_08595</name>
</gene>
<feature type="binding site" evidence="9">
    <location>
        <position position="79"/>
    </location>
    <ligand>
        <name>substrate</name>
    </ligand>
</feature>
<feature type="active site" description="Proton acceptor" evidence="8">
    <location>
        <position position="172"/>
    </location>
</feature>
<feature type="binding site" evidence="9">
    <location>
        <position position="148"/>
    </location>
    <ligand>
        <name>substrate</name>
    </ligand>
</feature>
<feature type="domain" description="Lactate/malate dehydrogenase C-terminal" evidence="13">
    <location>
        <begin position="142"/>
        <end position="302"/>
    </location>
</feature>
<proteinExistence type="inferred from homology"/>
<dbReference type="PRINTS" id="PR00086">
    <property type="entry name" value="LLDHDRGNASE"/>
</dbReference>
<feature type="binding site" evidence="10">
    <location>
        <position position="92"/>
    </location>
    <ligand>
        <name>NAD(+)</name>
        <dbReference type="ChEBI" id="CHEBI:57540"/>
    </ligand>
</feature>
<dbReference type="EC" id="1.1.1.27" evidence="3 7"/>
<name>A0A519B9M4_9DELT</name>
<evidence type="ECO:0000256" key="1">
    <source>
        <dbReference type="ARBA" id="ARBA00004843"/>
    </source>
</evidence>
<comment type="similarity">
    <text evidence="2">Belongs to the LDH/MDH superfamily. LDH family.</text>
</comment>
<dbReference type="Proteomes" id="UP000320813">
    <property type="component" value="Unassembled WGS sequence"/>
</dbReference>
<dbReference type="InterPro" id="IPR001557">
    <property type="entry name" value="L-lactate/malate_DH"/>
</dbReference>
<dbReference type="SUPFAM" id="SSF51735">
    <property type="entry name" value="NAD(P)-binding Rossmann-fold domains"/>
    <property type="match status" value="1"/>
</dbReference>
<evidence type="ECO:0000256" key="4">
    <source>
        <dbReference type="ARBA" id="ARBA00023002"/>
    </source>
</evidence>
<feature type="binding site" evidence="10">
    <location>
        <begin position="115"/>
        <end position="117"/>
    </location>
    <ligand>
        <name>NAD(+)</name>
        <dbReference type="ChEBI" id="CHEBI:57540"/>
    </ligand>
</feature>
<evidence type="ECO:0000313" key="14">
    <source>
        <dbReference type="EMBL" id="RZD13977.1"/>
    </source>
</evidence>
<evidence type="ECO:0000259" key="12">
    <source>
        <dbReference type="Pfam" id="PF00056"/>
    </source>
</evidence>
<dbReference type="UniPathway" id="UPA00554">
    <property type="reaction ID" value="UER00611"/>
</dbReference>
<evidence type="ECO:0000256" key="8">
    <source>
        <dbReference type="PIRSR" id="PIRSR000102-1"/>
    </source>
</evidence>
<evidence type="ECO:0000256" key="5">
    <source>
        <dbReference type="ARBA" id="ARBA00023027"/>
    </source>
</evidence>
<dbReference type="NCBIfam" id="NF004863">
    <property type="entry name" value="PRK06223.1"/>
    <property type="match status" value="1"/>
</dbReference>
<dbReference type="InterPro" id="IPR022383">
    <property type="entry name" value="Lactate/malate_DH_C"/>
</dbReference>
<dbReference type="InterPro" id="IPR036291">
    <property type="entry name" value="NAD(P)-bd_dom_sf"/>
</dbReference>
<evidence type="ECO:0000256" key="10">
    <source>
        <dbReference type="PIRSR" id="PIRSR000102-3"/>
    </source>
</evidence>
<dbReference type="GO" id="GO:0006089">
    <property type="term" value="P:lactate metabolic process"/>
    <property type="evidence" value="ECO:0007669"/>
    <property type="project" value="TreeGrafter"/>
</dbReference>
<feature type="binding site" evidence="9">
    <location>
        <position position="85"/>
    </location>
    <ligand>
        <name>substrate</name>
    </ligand>
</feature>
<feature type="binding site" evidence="9">
    <location>
        <position position="117"/>
    </location>
    <ligand>
        <name>substrate</name>
    </ligand>
</feature>
<comment type="catalytic activity">
    <reaction evidence="6">
        <text>(S)-lactate + NAD(+) = pyruvate + NADH + H(+)</text>
        <dbReference type="Rhea" id="RHEA:23444"/>
        <dbReference type="ChEBI" id="CHEBI:15361"/>
        <dbReference type="ChEBI" id="CHEBI:15378"/>
        <dbReference type="ChEBI" id="CHEBI:16651"/>
        <dbReference type="ChEBI" id="CHEBI:57540"/>
        <dbReference type="ChEBI" id="CHEBI:57945"/>
        <dbReference type="EC" id="1.1.1.27"/>
    </reaction>
</comment>
<keyword evidence="4 11" id="KW-0560">Oxidoreductase</keyword>
<comment type="caution">
    <text evidence="14">The sequence shown here is derived from an EMBL/GenBank/DDBJ whole genome shotgun (WGS) entry which is preliminary data.</text>
</comment>
<evidence type="ECO:0000256" key="7">
    <source>
        <dbReference type="NCBIfam" id="TIGR01771"/>
    </source>
</evidence>
<dbReference type="PIRSF" id="PIRSF000102">
    <property type="entry name" value="Lac_mal_DH"/>
    <property type="match status" value="1"/>
</dbReference>
<dbReference type="PROSITE" id="PS00064">
    <property type="entry name" value="L_LDH"/>
    <property type="match status" value="1"/>
</dbReference>
<evidence type="ECO:0000256" key="9">
    <source>
        <dbReference type="PIRSR" id="PIRSR000102-2"/>
    </source>
</evidence>
<dbReference type="AlphaFoldDB" id="A0A519B9M4"/>
<dbReference type="GO" id="GO:0004459">
    <property type="term" value="F:L-lactate dehydrogenase (NAD+) activity"/>
    <property type="evidence" value="ECO:0007669"/>
    <property type="project" value="UniProtKB-UniRule"/>
</dbReference>
<dbReference type="InterPro" id="IPR015955">
    <property type="entry name" value="Lactate_DH/Glyco_Ohase_4_C"/>
</dbReference>
<comment type="pathway">
    <text evidence="1">Fermentation; pyruvate fermentation to lactate; (S)-lactate from pyruvate: step 1/1.</text>
</comment>
<sequence>MKVSIIGAGRLGATLAYTLTLKDIVREVTLIDINHNLSRGEMLDISHGISLTGYTRVKTADYDSVKDADIIVITAGIPRKPGESRLDLNKKNVHILKDIVANITKYNKTAILFVVSNPVDIMTYVTYKVSGFERKRVFGMGTMLDTTRLRSAIGSYFDLNPKDVDIMFLGEHGDSMTPVFSLASINSVPLSAIPGYNKEKLEEIAEHSRTCAAEVIALKGGTIFAPAVVMAEIIESMVKDRRQIMPLSVYLEDYYGIDGIYTGIPAILSKDGIEKVIKPPLNEKEIEGLKKSASVIQNAIKDLRDGGFID</sequence>
<dbReference type="SUPFAM" id="SSF56327">
    <property type="entry name" value="LDH C-terminal domain-like"/>
    <property type="match status" value="1"/>
</dbReference>
<dbReference type="FunFam" id="3.40.50.720:FF:000018">
    <property type="entry name" value="Malate dehydrogenase"/>
    <property type="match status" value="1"/>
</dbReference>
<dbReference type="Gene3D" id="3.90.110.10">
    <property type="entry name" value="Lactate dehydrogenase/glycoside hydrolase, family 4, C-terminal"/>
    <property type="match status" value="1"/>
</dbReference>
<dbReference type="Pfam" id="PF00056">
    <property type="entry name" value="Ldh_1_N"/>
    <property type="match status" value="1"/>
</dbReference>
<feature type="domain" description="Lactate/malate dehydrogenase N-terminal" evidence="12">
    <location>
        <begin position="1"/>
        <end position="139"/>
    </location>
</feature>
<protein>
    <recommendedName>
        <fullName evidence="3 7">L-lactate dehydrogenase</fullName>
        <ecNumber evidence="3 7">1.1.1.27</ecNumber>
    </recommendedName>
</protein>
<dbReference type="InterPro" id="IPR011304">
    <property type="entry name" value="L-lactate_DH"/>
</dbReference>
<dbReference type="PANTHER" id="PTHR43128:SF16">
    <property type="entry name" value="L-LACTATE DEHYDROGENASE"/>
    <property type="match status" value="1"/>
</dbReference>